<feature type="domain" description="Radical SAM core" evidence="15">
    <location>
        <begin position="727"/>
        <end position="901"/>
    </location>
</feature>
<dbReference type="InterPro" id="IPR058240">
    <property type="entry name" value="rSAM_sf"/>
</dbReference>
<dbReference type="UniPathway" id="UPA00375"/>
<evidence type="ECO:0000256" key="9">
    <source>
        <dbReference type="ARBA" id="ARBA00023004"/>
    </source>
</evidence>
<feature type="compositionally biased region" description="Basic and acidic residues" evidence="13">
    <location>
        <begin position="500"/>
        <end position="511"/>
    </location>
</feature>
<evidence type="ECO:0000256" key="4">
    <source>
        <dbReference type="ARBA" id="ARBA00012821"/>
    </source>
</evidence>
<evidence type="ECO:0000256" key="8">
    <source>
        <dbReference type="ARBA" id="ARBA00022723"/>
    </source>
</evidence>
<evidence type="ECO:0000256" key="6">
    <source>
        <dbReference type="ARBA" id="ARBA00022691"/>
    </source>
</evidence>
<feature type="domain" description="tRNA wybutosine-synthesis" evidence="16">
    <location>
        <begin position="1017"/>
        <end position="1082"/>
    </location>
</feature>
<feature type="compositionally biased region" description="Low complexity" evidence="13">
    <location>
        <begin position="166"/>
        <end position="181"/>
    </location>
</feature>
<feature type="region of interest" description="Disordered" evidence="13">
    <location>
        <begin position="959"/>
        <end position="978"/>
    </location>
</feature>
<dbReference type="VEuPathDB" id="ToxoDB:TGDOM2_272270"/>
<evidence type="ECO:0000259" key="15">
    <source>
        <dbReference type="Pfam" id="PF04055"/>
    </source>
</evidence>
<dbReference type="SMR" id="A0A086KFW2"/>
<dbReference type="SFLD" id="SFLDG01071">
    <property type="entry name" value="tRNA_wybutosine-synthesizing"/>
    <property type="match status" value="1"/>
</dbReference>
<dbReference type="CDD" id="cd01335">
    <property type="entry name" value="Radical_SAM"/>
    <property type="match status" value="1"/>
</dbReference>
<dbReference type="SUPFAM" id="SSF102114">
    <property type="entry name" value="Radical SAM enzymes"/>
    <property type="match status" value="1"/>
</dbReference>
<dbReference type="AlphaFoldDB" id="A0A086KFW2"/>
<protein>
    <recommendedName>
        <fullName evidence="4">tRNA 4-demethylwyosine synthase (AdoMet-dependent)</fullName>
        <ecNumber evidence="4">4.1.3.44</ecNumber>
    </recommendedName>
</protein>
<feature type="compositionally biased region" description="Basic and acidic residues" evidence="13">
    <location>
        <begin position="195"/>
        <end position="215"/>
    </location>
</feature>
<feature type="domain" description="Flavodoxin-like" evidence="14">
    <location>
        <begin position="340"/>
        <end position="417"/>
    </location>
</feature>
<dbReference type="EMBL" id="AHZU02000536">
    <property type="protein sequence ID" value="KFG43280.1"/>
    <property type="molecule type" value="Genomic_DNA"/>
</dbReference>
<keyword evidence="8" id="KW-0479">Metal-binding</keyword>
<feature type="region of interest" description="Disordered" evidence="13">
    <location>
        <begin position="1147"/>
        <end position="1166"/>
    </location>
</feature>
<dbReference type="Gene3D" id="3.40.50.360">
    <property type="match status" value="1"/>
</dbReference>
<evidence type="ECO:0000256" key="5">
    <source>
        <dbReference type="ARBA" id="ARBA00022485"/>
    </source>
</evidence>
<dbReference type="InterPro" id="IPR029039">
    <property type="entry name" value="Flavoprotein-like_sf"/>
</dbReference>
<keyword evidence="9" id="KW-0408">Iron</keyword>
<keyword evidence="7" id="KW-0819">tRNA processing</keyword>
<dbReference type="Gene3D" id="3.20.20.70">
    <property type="entry name" value="Aldolase class I"/>
    <property type="match status" value="2"/>
</dbReference>
<evidence type="ECO:0000256" key="3">
    <source>
        <dbReference type="ARBA" id="ARBA00010115"/>
    </source>
</evidence>
<reference evidence="17 18" key="1">
    <citation type="submission" date="2014-02" db="EMBL/GenBank/DDBJ databases">
        <authorList>
            <person name="Sibley D."/>
            <person name="Venepally P."/>
            <person name="Karamycheva S."/>
            <person name="Hadjithomas M."/>
            <person name="Khan A."/>
            <person name="Brunk B."/>
            <person name="Roos D."/>
            <person name="Caler E."/>
            <person name="Lorenzi H."/>
        </authorList>
    </citation>
    <scope>NUCLEOTIDE SEQUENCE [LARGE SCALE GENOMIC DNA]</scope>
    <source>
        <strain evidence="17 18">GAB2-2007-GAL-DOM2</strain>
    </source>
</reference>
<evidence type="ECO:0000313" key="17">
    <source>
        <dbReference type="EMBL" id="KFG43280.1"/>
    </source>
</evidence>
<evidence type="ECO:0000256" key="10">
    <source>
        <dbReference type="ARBA" id="ARBA00023014"/>
    </source>
</evidence>
<comment type="catalytic activity">
    <reaction evidence="12">
        <text>N(1)-methylguanosine(37) in tRNA(Phe) + pyruvate + S-adenosyl-L-methionine = 4-demethylwyosine(37) in tRNA(Phe) + 5'-deoxyadenosine + L-methionine + CO2 + H2O</text>
        <dbReference type="Rhea" id="RHEA:36347"/>
        <dbReference type="Rhea" id="RHEA-COMP:10164"/>
        <dbReference type="Rhea" id="RHEA-COMP:10165"/>
        <dbReference type="ChEBI" id="CHEBI:15361"/>
        <dbReference type="ChEBI" id="CHEBI:15377"/>
        <dbReference type="ChEBI" id="CHEBI:16526"/>
        <dbReference type="ChEBI" id="CHEBI:17319"/>
        <dbReference type="ChEBI" id="CHEBI:57844"/>
        <dbReference type="ChEBI" id="CHEBI:59789"/>
        <dbReference type="ChEBI" id="CHEBI:64315"/>
        <dbReference type="ChEBI" id="CHEBI:73542"/>
        <dbReference type="EC" id="4.1.3.44"/>
    </reaction>
</comment>
<dbReference type="InterPro" id="IPR007197">
    <property type="entry name" value="rSAM"/>
</dbReference>
<evidence type="ECO:0000256" key="12">
    <source>
        <dbReference type="ARBA" id="ARBA00049466"/>
    </source>
</evidence>
<comment type="pathway">
    <text evidence="2">tRNA modification; wybutosine-tRNA(Phe) biosynthesis.</text>
</comment>
<dbReference type="PANTHER" id="PTHR13930">
    <property type="entry name" value="S-ADENOSYL-L-METHIONINE-DEPENDENT TRNA 4-DEMETHYLWYOSINE SYNTHASE"/>
    <property type="match status" value="1"/>
</dbReference>
<organism evidence="17 18">
    <name type="scientific">Toxoplasma gondii GAB2-2007-GAL-DOM2</name>
    <dbReference type="NCBI Taxonomy" id="1130820"/>
    <lineage>
        <taxon>Eukaryota</taxon>
        <taxon>Sar</taxon>
        <taxon>Alveolata</taxon>
        <taxon>Apicomplexa</taxon>
        <taxon>Conoidasida</taxon>
        <taxon>Coccidia</taxon>
        <taxon>Eucoccidiorida</taxon>
        <taxon>Eimeriorina</taxon>
        <taxon>Sarcocystidae</taxon>
        <taxon>Toxoplasma</taxon>
    </lineage>
</organism>
<comment type="cofactor">
    <cofactor evidence="1">
        <name>[4Fe-4S] cluster</name>
        <dbReference type="ChEBI" id="CHEBI:49883"/>
    </cofactor>
</comment>
<dbReference type="InterPro" id="IPR008254">
    <property type="entry name" value="Flavodoxin/NO_synth"/>
</dbReference>
<keyword evidence="10" id="KW-0411">Iron-sulfur</keyword>
<dbReference type="GO" id="GO:0102521">
    <property type="term" value="F:tRNA-4-demethylwyosine synthase activity"/>
    <property type="evidence" value="ECO:0007669"/>
    <property type="project" value="UniProtKB-EC"/>
</dbReference>
<evidence type="ECO:0000256" key="2">
    <source>
        <dbReference type="ARBA" id="ARBA00004797"/>
    </source>
</evidence>
<name>A0A086KFW2_TOXGO</name>
<evidence type="ECO:0000256" key="11">
    <source>
        <dbReference type="ARBA" id="ARBA00023239"/>
    </source>
</evidence>
<dbReference type="SUPFAM" id="SSF52218">
    <property type="entry name" value="Flavoproteins"/>
    <property type="match status" value="1"/>
</dbReference>
<keyword evidence="6" id="KW-0949">S-adenosyl-L-methionine</keyword>
<dbReference type="OrthoDB" id="271553at2759"/>
<comment type="caution">
    <text evidence="17">The sequence shown here is derived from an EMBL/GenBank/DDBJ whole genome shotgun (WGS) entry which is preliminary data.</text>
</comment>
<keyword evidence="11" id="KW-0456">Lyase</keyword>
<accession>A0A086KFW2</accession>
<feature type="region of interest" description="Disordered" evidence="13">
    <location>
        <begin position="569"/>
        <end position="672"/>
    </location>
</feature>
<dbReference type="Pfam" id="PF08608">
    <property type="entry name" value="Wyosine_form"/>
    <property type="match status" value="1"/>
</dbReference>
<dbReference type="SFLD" id="SFLDF00284">
    <property type="entry name" value="tRNA_wybutosine-synthesizing"/>
    <property type="match status" value="1"/>
</dbReference>
<evidence type="ECO:0000259" key="14">
    <source>
        <dbReference type="Pfam" id="PF00258"/>
    </source>
</evidence>
<dbReference type="Pfam" id="PF04055">
    <property type="entry name" value="Radical_SAM"/>
    <property type="match status" value="1"/>
</dbReference>
<feature type="region of interest" description="Disordered" evidence="13">
    <location>
        <begin position="903"/>
        <end position="925"/>
    </location>
</feature>
<feature type="compositionally biased region" description="Basic and acidic residues" evidence="13">
    <location>
        <begin position="637"/>
        <end position="646"/>
    </location>
</feature>
<feature type="compositionally biased region" description="Basic and acidic residues" evidence="13">
    <location>
        <begin position="1149"/>
        <end position="1158"/>
    </location>
</feature>
<gene>
    <name evidence="17" type="ORF">TGDOM2_272270</name>
</gene>
<evidence type="ECO:0000259" key="16">
    <source>
        <dbReference type="Pfam" id="PF08608"/>
    </source>
</evidence>
<dbReference type="SFLD" id="SFLDS00029">
    <property type="entry name" value="Radical_SAM"/>
    <property type="match status" value="1"/>
</dbReference>
<comment type="similarity">
    <text evidence="3">Belongs to the TYW1 family.</text>
</comment>
<dbReference type="EC" id="4.1.3.44" evidence="4"/>
<dbReference type="InterPro" id="IPR034556">
    <property type="entry name" value="tRNA_wybutosine-synthase"/>
</dbReference>
<evidence type="ECO:0000256" key="7">
    <source>
        <dbReference type="ARBA" id="ARBA00022694"/>
    </source>
</evidence>
<dbReference type="GO" id="GO:0051539">
    <property type="term" value="F:4 iron, 4 sulfur cluster binding"/>
    <property type="evidence" value="ECO:0007669"/>
    <property type="project" value="UniProtKB-KW"/>
</dbReference>
<dbReference type="Proteomes" id="UP000028837">
    <property type="component" value="Unassembled WGS sequence"/>
</dbReference>
<feature type="compositionally biased region" description="Basic and acidic residues" evidence="13">
    <location>
        <begin position="122"/>
        <end position="133"/>
    </location>
</feature>
<keyword evidence="5" id="KW-0004">4Fe-4S</keyword>
<feature type="compositionally biased region" description="Low complexity" evidence="13">
    <location>
        <begin position="578"/>
        <end position="594"/>
    </location>
</feature>
<feature type="region of interest" description="Disordered" evidence="13">
    <location>
        <begin position="500"/>
        <end position="539"/>
    </location>
</feature>
<dbReference type="PANTHER" id="PTHR13930:SF0">
    <property type="entry name" value="S-ADENOSYL-L-METHIONINE-DEPENDENT TRNA 4-DEMETHYLWYOSINE SYNTHASE TYW1-RELATED"/>
    <property type="match status" value="1"/>
</dbReference>
<dbReference type="GO" id="GO:0031591">
    <property type="term" value="P:wybutosine biosynthetic process"/>
    <property type="evidence" value="ECO:0007669"/>
    <property type="project" value="TreeGrafter"/>
</dbReference>
<dbReference type="Pfam" id="PF00258">
    <property type="entry name" value="Flavodoxin_1"/>
    <property type="match status" value="1"/>
</dbReference>
<feature type="region of interest" description="Disordered" evidence="13">
    <location>
        <begin position="114"/>
        <end position="224"/>
    </location>
</feature>
<dbReference type="InterPro" id="IPR013785">
    <property type="entry name" value="Aldolase_TIM"/>
</dbReference>
<proteinExistence type="inferred from homology"/>
<evidence type="ECO:0000256" key="1">
    <source>
        <dbReference type="ARBA" id="ARBA00001966"/>
    </source>
</evidence>
<dbReference type="GO" id="GO:0010181">
    <property type="term" value="F:FMN binding"/>
    <property type="evidence" value="ECO:0007669"/>
    <property type="project" value="InterPro"/>
</dbReference>
<dbReference type="GO" id="GO:0046872">
    <property type="term" value="F:metal ion binding"/>
    <property type="evidence" value="ECO:0007669"/>
    <property type="project" value="UniProtKB-KW"/>
</dbReference>
<feature type="region of interest" description="Disordered" evidence="13">
    <location>
        <begin position="22"/>
        <end position="71"/>
    </location>
</feature>
<evidence type="ECO:0000313" key="18">
    <source>
        <dbReference type="Proteomes" id="UP000028837"/>
    </source>
</evidence>
<evidence type="ECO:0000256" key="13">
    <source>
        <dbReference type="SAM" id="MobiDB-lite"/>
    </source>
</evidence>
<dbReference type="InterPro" id="IPR013917">
    <property type="entry name" value="tRNA_wybutosine-synth"/>
</dbReference>
<sequence length="1166" mass="125728">MWTSGYLDPRLSSVLSKYGGDVFSRESDPPHVQHNSGSTGDALSPPEQQDVRRIQESETQPWEPESPTTNGEAPFRILILFGSSGGTSAAIAFSLFHSLCLQLRREEDAYMPSADFPVQEPHSGEKTFVKESKGPQPNGVDLEGGADSEKGDWTGISSSEHIQEVAGDSASASDSLASPQACGARVNGQKGKCQRRGDRRERGQSGNEKKGREALDSSDFFSDGGRAAETALGRARSRVKETQEPVASGLSSRKLWFLDRAYSGGVEVLIQSMEFFSFDDLLALSEGSALPFEASQGISSIQRSTAASHLIPPLSCSPPGYSSAFLSASVNSASSSSPTRLLILFCLATGAQGSPPSTAAAFCAEAEEATKDFRVGKNTLSRCFVAGIGCGSSEYPRPTFCRPAKTLFRNLTGHLGALPLLFLPLTSQGASAPLSAPSTHRASSAVSTSSSSSLLLLSDTHTERSLEAKVKNWEGEVLRRLVAFLKASRKEQILLLSRATEQKSGKPKELSGKAGRKAGAAECRAGSHELPGAETIDDRHRMHAIGDERATGEGNDIDTKGGDRELQSAVFSEDSHSSSDSGGESSDRSSLFSSDDNEDGEAPGWSPGLSVFASGKEASQSPCGTPEGNADLEDMVECGRDARPRSEGGPGSRGSAARGKKGKSAEKKAMVSEKQAAQLKKEGYKLIGSHSAVKLCRWTKSQLRGRGGCYKHTFYGITSSQCMELTPSLACANKCVFCWRHHKNPVGTSWRWQLDNADFIVEEGLKNHFAAIKELKGMAEVNEERLASARAEVRHCALSLVGEPIMYPRIAELVKLLHHQHISTFLVTNAQFPEALRTLPPVTQLYVSVDAANPKDLKTLDQPLFADYWERFLSCLDLLKEKRQRTVYRLTLVGGYNMDDPSASVSKECHTGAKPRGSSAAASAVGENSINEVERMCCRSATSGNKDDYAETACGCLSPRTEGGQEKSPGEETPQSRAAIREEITGEKADKVRGKAKPEGQSLTDRSAAAYARLVLRGSPDLIEVKAVTYAGTSKHSKLTMKNIPWHDEVVAFCQTLCDALPTGEYAIACEHRHSCCVLIAKTSYRRDGVWHTWIDYDKFHQLATSGNTTFTGFDYCAPTPSWAVYGSAEAGFSPLEKRVFSKGKQKRLLRDKARTEQGENANGAD</sequence>